<gene>
    <name evidence="1" type="ORF">XELAEV_18014024mg</name>
</gene>
<sequence>MTIIQYQHVAAWATAQGVDPKRLFDLVPSEIPGYSVLYYKSSMEIPEFTGTAVVCPVRVRHYGCPIVFADPSVQWGPTHQAGTECESVDPAMTPEEAFEWAIKEQIDPSQAVVVDWVPIEHNTMYVNCKWLAFGLGDDFLQVARKPSRVKGYSRMLYRVPQGCPLIYPKLGMSSTVEDKYQAADSKVVSQPFSILPGVITSEEECKWAVKEGVDPKRS</sequence>
<name>A0A974HZY6_XENLA</name>
<dbReference type="EMBL" id="CM004468">
    <property type="protein sequence ID" value="OCT96348.1"/>
    <property type="molecule type" value="Genomic_DNA"/>
</dbReference>
<dbReference type="AlphaFoldDB" id="A0A974HZY6"/>
<accession>A0A974HZY6</accession>
<evidence type="ECO:0000313" key="2">
    <source>
        <dbReference type="Proteomes" id="UP000694892"/>
    </source>
</evidence>
<reference evidence="2" key="1">
    <citation type="journal article" date="2016" name="Nature">
        <title>Genome evolution in the allotetraploid frog Xenopus laevis.</title>
        <authorList>
            <person name="Session A.M."/>
            <person name="Uno Y."/>
            <person name="Kwon T."/>
            <person name="Chapman J.A."/>
            <person name="Toyoda A."/>
            <person name="Takahashi S."/>
            <person name="Fukui A."/>
            <person name="Hikosaka A."/>
            <person name="Suzuki A."/>
            <person name="Kondo M."/>
            <person name="van Heeringen S.J."/>
            <person name="Quigley I."/>
            <person name="Heinz S."/>
            <person name="Ogino H."/>
            <person name="Ochi H."/>
            <person name="Hellsten U."/>
            <person name="Lyons J.B."/>
            <person name="Simakov O."/>
            <person name="Putnam N."/>
            <person name="Stites J."/>
            <person name="Kuroki Y."/>
            <person name="Tanaka T."/>
            <person name="Michiue T."/>
            <person name="Watanabe M."/>
            <person name="Bogdanovic O."/>
            <person name="Lister R."/>
            <person name="Georgiou G."/>
            <person name="Paranjpe S.S."/>
            <person name="van Kruijsbergen I."/>
            <person name="Shu S."/>
            <person name="Carlson J."/>
            <person name="Kinoshita T."/>
            <person name="Ohta Y."/>
            <person name="Mawaribuchi S."/>
            <person name="Jenkins J."/>
            <person name="Grimwood J."/>
            <person name="Schmutz J."/>
            <person name="Mitros T."/>
            <person name="Mozaffari S.V."/>
            <person name="Suzuki Y."/>
            <person name="Haramoto Y."/>
            <person name="Yamamoto T.S."/>
            <person name="Takagi C."/>
            <person name="Heald R."/>
            <person name="Miller K."/>
            <person name="Haudenschild C."/>
            <person name="Kitzman J."/>
            <person name="Nakayama T."/>
            <person name="Izutsu Y."/>
            <person name="Robert J."/>
            <person name="Fortriede J."/>
            <person name="Burns K."/>
            <person name="Lotay V."/>
            <person name="Karimi K."/>
            <person name="Yasuoka Y."/>
            <person name="Dichmann D.S."/>
            <person name="Flajnik M.F."/>
            <person name="Houston D.W."/>
            <person name="Shendure J."/>
            <person name="DuPasquier L."/>
            <person name="Vize P.D."/>
            <person name="Zorn A.M."/>
            <person name="Ito M."/>
            <person name="Marcotte E.M."/>
            <person name="Wallingford J.B."/>
            <person name="Ito Y."/>
            <person name="Asashima M."/>
            <person name="Ueno N."/>
            <person name="Matsuda Y."/>
            <person name="Veenstra G.J."/>
            <person name="Fujiyama A."/>
            <person name="Harland R.M."/>
            <person name="Taira M."/>
            <person name="Rokhsar D.S."/>
        </authorList>
    </citation>
    <scope>NUCLEOTIDE SEQUENCE [LARGE SCALE GENOMIC DNA]</scope>
    <source>
        <strain evidence="2">J</strain>
    </source>
</reference>
<protein>
    <submittedName>
        <fullName evidence="1">Uncharacterized protein</fullName>
    </submittedName>
</protein>
<proteinExistence type="predicted"/>
<dbReference type="Proteomes" id="UP000694892">
    <property type="component" value="Chromosome 2L"/>
</dbReference>
<organism evidence="1 2">
    <name type="scientific">Xenopus laevis</name>
    <name type="common">African clawed frog</name>
    <dbReference type="NCBI Taxonomy" id="8355"/>
    <lineage>
        <taxon>Eukaryota</taxon>
        <taxon>Metazoa</taxon>
        <taxon>Chordata</taxon>
        <taxon>Craniata</taxon>
        <taxon>Vertebrata</taxon>
        <taxon>Euteleostomi</taxon>
        <taxon>Amphibia</taxon>
        <taxon>Batrachia</taxon>
        <taxon>Anura</taxon>
        <taxon>Pipoidea</taxon>
        <taxon>Pipidae</taxon>
        <taxon>Xenopodinae</taxon>
        <taxon>Xenopus</taxon>
        <taxon>Xenopus</taxon>
    </lineage>
</organism>
<evidence type="ECO:0000313" key="1">
    <source>
        <dbReference type="EMBL" id="OCT96348.1"/>
    </source>
</evidence>